<dbReference type="KEGG" id="pno:SNOG_05084"/>
<protein>
    <submittedName>
        <fullName evidence="2">Uncharacterized protein</fullName>
    </submittedName>
</protein>
<feature type="region of interest" description="Disordered" evidence="1">
    <location>
        <begin position="107"/>
        <end position="139"/>
    </location>
</feature>
<dbReference type="EMBL" id="CH445331">
    <property type="protein sequence ID" value="EAT87475.2"/>
    <property type="molecule type" value="Genomic_DNA"/>
</dbReference>
<sequence>MEKAGSILHNNGERMYFDYLDGKQSRPFVEVCFKYRSLAKKKFVDENLQAGVNPPEADIRIKKELIEEDVQVKEEPVDENMHGRPERAEHDIRVKKVPVEEDAHIYKAPADDGLRSAEEEADTLDVIPRRSTRIAEGRK</sequence>
<name>Q0UT30_PHANO</name>
<evidence type="ECO:0000313" key="2">
    <source>
        <dbReference type="EMBL" id="EAT87475.2"/>
    </source>
</evidence>
<reference evidence="3" key="1">
    <citation type="journal article" date="2007" name="Plant Cell">
        <title>Dothideomycete-plant interactions illuminated by genome sequencing and EST analysis of the wheat pathogen Stagonospora nodorum.</title>
        <authorList>
            <person name="Hane J.K."/>
            <person name="Lowe R.G."/>
            <person name="Solomon P.S."/>
            <person name="Tan K.C."/>
            <person name="Schoch C.L."/>
            <person name="Spatafora J.W."/>
            <person name="Crous P.W."/>
            <person name="Kodira C."/>
            <person name="Birren B.W."/>
            <person name="Galagan J.E."/>
            <person name="Torriani S.F."/>
            <person name="McDonald B.A."/>
            <person name="Oliver R.P."/>
        </authorList>
    </citation>
    <scope>NUCLEOTIDE SEQUENCE [LARGE SCALE GENOMIC DNA]</scope>
    <source>
        <strain evidence="3">SN15 / ATCC MYA-4574 / FGSC 10173</strain>
    </source>
</reference>
<accession>Q0UT30</accession>
<dbReference type="GeneID" id="5972370"/>
<feature type="compositionally biased region" description="Basic and acidic residues" evidence="1">
    <location>
        <begin position="107"/>
        <end position="118"/>
    </location>
</feature>
<proteinExistence type="predicted"/>
<dbReference type="InParanoid" id="Q0UT30"/>
<feature type="region of interest" description="Disordered" evidence="1">
    <location>
        <begin position="73"/>
        <end position="92"/>
    </location>
</feature>
<gene>
    <name evidence="2" type="ORF">SNOG_05084</name>
</gene>
<dbReference type="Proteomes" id="UP000001055">
    <property type="component" value="Unassembled WGS sequence"/>
</dbReference>
<evidence type="ECO:0000256" key="1">
    <source>
        <dbReference type="SAM" id="MobiDB-lite"/>
    </source>
</evidence>
<evidence type="ECO:0000313" key="3">
    <source>
        <dbReference type="Proteomes" id="UP000001055"/>
    </source>
</evidence>
<dbReference type="HOGENOM" id="CLU_1845816_0_0_1"/>
<dbReference type="RefSeq" id="XP_001795495.1">
    <property type="nucleotide sequence ID" value="XM_001795443.1"/>
</dbReference>
<organism evidence="2 3">
    <name type="scientific">Phaeosphaeria nodorum (strain SN15 / ATCC MYA-4574 / FGSC 10173)</name>
    <name type="common">Glume blotch fungus</name>
    <name type="synonym">Parastagonospora nodorum</name>
    <dbReference type="NCBI Taxonomy" id="321614"/>
    <lineage>
        <taxon>Eukaryota</taxon>
        <taxon>Fungi</taxon>
        <taxon>Dikarya</taxon>
        <taxon>Ascomycota</taxon>
        <taxon>Pezizomycotina</taxon>
        <taxon>Dothideomycetes</taxon>
        <taxon>Pleosporomycetidae</taxon>
        <taxon>Pleosporales</taxon>
        <taxon>Pleosporineae</taxon>
        <taxon>Phaeosphaeriaceae</taxon>
        <taxon>Parastagonospora</taxon>
    </lineage>
</organism>
<dbReference type="AlphaFoldDB" id="Q0UT30"/>
<dbReference type="VEuPathDB" id="FungiDB:JI435_440350"/>